<dbReference type="EMBL" id="CP000967">
    <property type="protein sequence ID" value="ACD58884.1"/>
    <property type="molecule type" value="Genomic_DNA"/>
</dbReference>
<organism evidence="1 2">
    <name type="scientific">Xanthomonas oryzae pv. oryzae (strain PXO99A)</name>
    <dbReference type="NCBI Taxonomy" id="360094"/>
    <lineage>
        <taxon>Bacteria</taxon>
        <taxon>Pseudomonadati</taxon>
        <taxon>Pseudomonadota</taxon>
        <taxon>Gammaproteobacteria</taxon>
        <taxon>Lysobacterales</taxon>
        <taxon>Lysobacteraceae</taxon>
        <taxon>Xanthomonas</taxon>
    </lineage>
</organism>
<name>A0A0K0GKM8_XANOP</name>
<dbReference type="HOGENOM" id="CLU_3174815_0_0_6"/>
<dbReference type="Proteomes" id="UP000001740">
    <property type="component" value="Chromosome"/>
</dbReference>
<proteinExistence type="predicted"/>
<evidence type="ECO:0000313" key="1">
    <source>
        <dbReference type="EMBL" id="ACD58884.1"/>
    </source>
</evidence>
<dbReference type="AlphaFoldDB" id="A0A0K0GKM8"/>
<evidence type="ECO:0000313" key="2">
    <source>
        <dbReference type="Proteomes" id="UP000001740"/>
    </source>
</evidence>
<reference evidence="1 2" key="1">
    <citation type="journal article" date="2008" name="BMC Genomics">
        <title>Genome sequence and rapid evolution of the rice pathogen Xanthomonas oryzae pv. oryzae PXO99A.</title>
        <authorList>
            <person name="Salzberg S.L."/>
            <person name="Sommer D.D."/>
            <person name="Schatz M.C."/>
            <person name="Phillippy A.M."/>
            <person name="Rabinowicz P.D."/>
            <person name="Tsuge S."/>
            <person name="Furutani A."/>
            <person name="Ochiai H."/>
            <person name="Delcher A.L."/>
            <person name="Kelley D."/>
            <person name="Madupu R."/>
            <person name="Puiu D."/>
            <person name="Radune D."/>
            <person name="Shumway M."/>
            <person name="Trapnell C."/>
            <person name="Aparna G."/>
            <person name="Jha G."/>
            <person name="Pandey A."/>
            <person name="Patil P.B."/>
            <person name="Ishihara H."/>
            <person name="Meyer D.F."/>
            <person name="Szurek B."/>
            <person name="Verdier V."/>
            <person name="Koebnik R."/>
            <person name="Dow J.M."/>
            <person name="Ryan R.P."/>
            <person name="Hirata H."/>
            <person name="Tsuyumu S."/>
            <person name="Won Lee S."/>
            <person name="Seo Y.S."/>
            <person name="Sriariyanum M."/>
            <person name="Ronald P.C."/>
            <person name="Sonti R.V."/>
            <person name="Van Sluys M.A."/>
            <person name="Leach J.E."/>
            <person name="White F.F."/>
            <person name="Bogdanove A.J."/>
        </authorList>
    </citation>
    <scope>NUCLEOTIDE SEQUENCE [LARGE SCALE GENOMIC DNA]</scope>
    <source>
        <strain evidence="1 2">PXO99A</strain>
    </source>
</reference>
<sequence>MAVTPHALARKFPANECIRFILTCNRFHMATSISGGTMPPRSFNAIV</sequence>
<protein>
    <submittedName>
        <fullName evidence="1">Uncharacterized protein</fullName>
    </submittedName>
</protein>
<accession>A0A0K0GKM8</accession>
<dbReference type="KEGG" id="xop:PXO_05597"/>
<gene>
    <name evidence="1" type="ordered locus">PXO_05597</name>
</gene>